<feature type="active site" evidence="13">
    <location>
        <position position="143"/>
    </location>
</feature>
<keyword evidence="4 13" id="KW-0479">Metal-binding</keyword>
<dbReference type="Proteomes" id="UP000885830">
    <property type="component" value="Unassembled WGS sequence"/>
</dbReference>
<keyword evidence="5 13" id="KW-0255">Endonuclease</keyword>
<feature type="active site" evidence="13">
    <location>
        <position position="71"/>
    </location>
</feature>
<keyword evidence="3 13" id="KW-0540">Nuclease</keyword>
<dbReference type="GO" id="GO:0003677">
    <property type="term" value="F:DNA binding"/>
    <property type="evidence" value="ECO:0007669"/>
    <property type="project" value="UniProtKB-KW"/>
</dbReference>
<proteinExistence type="inferred from homology"/>
<dbReference type="GO" id="GO:0008821">
    <property type="term" value="F:crossover junction DNA endonuclease activity"/>
    <property type="evidence" value="ECO:0007669"/>
    <property type="project" value="UniProtKB-UniRule"/>
</dbReference>
<dbReference type="Pfam" id="PF02075">
    <property type="entry name" value="RuvC"/>
    <property type="match status" value="1"/>
</dbReference>
<evidence type="ECO:0000256" key="12">
    <source>
        <dbReference type="ARBA" id="ARBA00029354"/>
    </source>
</evidence>
<evidence type="ECO:0000256" key="9">
    <source>
        <dbReference type="ARBA" id="ARBA00023125"/>
    </source>
</evidence>
<dbReference type="HAMAP" id="MF_00034">
    <property type="entry name" value="RuvC"/>
    <property type="match status" value="1"/>
</dbReference>
<comment type="cofactor">
    <cofactor evidence="13">
        <name>Mg(2+)</name>
        <dbReference type="ChEBI" id="CHEBI:18420"/>
    </cofactor>
    <text evidence="13">Binds 2 Mg(2+) ion per subunit.</text>
</comment>
<gene>
    <name evidence="13 15" type="primary">ruvC</name>
    <name evidence="15" type="ORF">ENJ42_01695</name>
</gene>
<feature type="binding site" evidence="13">
    <location>
        <position position="71"/>
    </location>
    <ligand>
        <name>Mg(2+)</name>
        <dbReference type="ChEBI" id="CHEBI:18420"/>
        <label>2</label>
    </ligand>
</feature>
<dbReference type="PRINTS" id="PR00696">
    <property type="entry name" value="RSOLVASERUVC"/>
</dbReference>
<keyword evidence="2 13" id="KW-0963">Cytoplasm</keyword>
<dbReference type="InterPro" id="IPR020563">
    <property type="entry name" value="X-over_junc_endoDNase_Mg_BS"/>
</dbReference>
<dbReference type="EMBL" id="DRMJ01000081">
    <property type="protein sequence ID" value="HHL42305.1"/>
    <property type="molecule type" value="Genomic_DNA"/>
</dbReference>
<organism evidence="15">
    <name type="scientific">Hellea balneolensis</name>
    <dbReference type="NCBI Taxonomy" id="287478"/>
    <lineage>
        <taxon>Bacteria</taxon>
        <taxon>Pseudomonadati</taxon>
        <taxon>Pseudomonadota</taxon>
        <taxon>Alphaproteobacteria</taxon>
        <taxon>Maricaulales</taxon>
        <taxon>Robiginitomaculaceae</taxon>
        <taxon>Hellea</taxon>
    </lineage>
</organism>
<keyword evidence="8 13" id="KW-0460">Magnesium</keyword>
<protein>
    <recommendedName>
        <fullName evidence="13 14">Crossover junction endodeoxyribonuclease RuvC</fullName>
        <ecNumber evidence="13 14">3.1.21.10</ecNumber>
    </recommendedName>
    <alternativeName>
        <fullName evidence="13">Holliday junction nuclease RuvC</fullName>
    </alternativeName>
    <alternativeName>
        <fullName evidence="13">Holliday junction resolvase RuvC</fullName>
    </alternativeName>
</protein>
<dbReference type="GO" id="GO:0000287">
    <property type="term" value="F:magnesium ion binding"/>
    <property type="evidence" value="ECO:0007669"/>
    <property type="project" value="UniProtKB-UniRule"/>
</dbReference>
<dbReference type="NCBIfam" id="TIGR00228">
    <property type="entry name" value="ruvC"/>
    <property type="match status" value="1"/>
</dbReference>
<comment type="similarity">
    <text evidence="1 13">Belongs to the RuvC family.</text>
</comment>
<evidence type="ECO:0000313" key="15">
    <source>
        <dbReference type="EMBL" id="HHL42305.1"/>
    </source>
</evidence>
<keyword evidence="11 13" id="KW-0234">DNA repair</keyword>
<evidence type="ECO:0000256" key="4">
    <source>
        <dbReference type="ARBA" id="ARBA00022723"/>
    </source>
</evidence>
<keyword evidence="6 13" id="KW-0227">DNA damage</keyword>
<comment type="subunit">
    <text evidence="13">Homodimer which binds Holliday junction (HJ) DNA. The HJ becomes 2-fold symmetrical on binding to RuvC with unstacked arms; it has a different conformation from HJ DNA in complex with RuvA. In the full resolvosome a probable DNA-RuvA(4)-RuvB(12)-RuvC(2) complex forms which resolves the HJ.</text>
</comment>
<reference evidence="15" key="1">
    <citation type="journal article" date="2020" name="mSystems">
        <title>Genome- and Community-Level Interaction Insights into Carbon Utilization and Element Cycling Functions of Hydrothermarchaeota in Hydrothermal Sediment.</title>
        <authorList>
            <person name="Zhou Z."/>
            <person name="Liu Y."/>
            <person name="Xu W."/>
            <person name="Pan J."/>
            <person name="Luo Z.H."/>
            <person name="Li M."/>
        </authorList>
    </citation>
    <scope>NUCLEOTIDE SEQUENCE [LARGE SCALE GENOMIC DNA]</scope>
    <source>
        <strain evidence="15">HyVt-485</strain>
    </source>
</reference>
<accession>A0A7C5R7M8</accession>
<dbReference type="PANTHER" id="PTHR30194:SF3">
    <property type="entry name" value="CROSSOVER JUNCTION ENDODEOXYRIBONUCLEASE RUVC"/>
    <property type="match status" value="1"/>
</dbReference>
<dbReference type="FunFam" id="3.30.420.10:FF:000002">
    <property type="entry name" value="Crossover junction endodeoxyribonuclease RuvC"/>
    <property type="match status" value="1"/>
</dbReference>
<evidence type="ECO:0000256" key="10">
    <source>
        <dbReference type="ARBA" id="ARBA00023172"/>
    </source>
</evidence>
<comment type="catalytic activity">
    <reaction evidence="12 13">
        <text>Endonucleolytic cleavage at a junction such as a reciprocal single-stranded crossover between two homologous DNA duplexes (Holliday junction).</text>
        <dbReference type="EC" id="3.1.21.10"/>
    </reaction>
</comment>
<feature type="active site" evidence="13">
    <location>
        <position position="11"/>
    </location>
</feature>
<comment type="subcellular location">
    <subcellularLocation>
        <location evidence="13">Cytoplasm</location>
    </subcellularLocation>
</comment>
<dbReference type="CDD" id="cd16962">
    <property type="entry name" value="RuvC"/>
    <property type="match status" value="1"/>
</dbReference>
<feature type="binding site" evidence="13">
    <location>
        <position position="143"/>
    </location>
    <ligand>
        <name>Mg(2+)</name>
        <dbReference type="ChEBI" id="CHEBI:18420"/>
        <label>1</label>
    </ligand>
</feature>
<evidence type="ECO:0000256" key="5">
    <source>
        <dbReference type="ARBA" id="ARBA00022759"/>
    </source>
</evidence>
<keyword evidence="7 13" id="KW-0378">Hydrolase</keyword>
<dbReference type="EC" id="3.1.21.10" evidence="13 14"/>
<dbReference type="PANTHER" id="PTHR30194">
    <property type="entry name" value="CROSSOVER JUNCTION ENDODEOXYRIBONUCLEASE RUVC"/>
    <property type="match status" value="1"/>
</dbReference>
<dbReference type="InterPro" id="IPR002176">
    <property type="entry name" value="X-over_junc_endoDNase_RuvC"/>
</dbReference>
<feature type="binding site" evidence="13">
    <location>
        <position position="11"/>
    </location>
    <ligand>
        <name>Mg(2+)</name>
        <dbReference type="ChEBI" id="CHEBI:18420"/>
        <label>1</label>
    </ligand>
</feature>
<dbReference type="SUPFAM" id="SSF53098">
    <property type="entry name" value="Ribonuclease H-like"/>
    <property type="match status" value="1"/>
</dbReference>
<dbReference type="AlphaFoldDB" id="A0A7C5R7M8"/>
<comment type="caution">
    <text evidence="15">The sequence shown here is derived from an EMBL/GenBank/DDBJ whole genome shotgun (WGS) entry which is preliminary data.</text>
</comment>
<dbReference type="GO" id="GO:0006310">
    <property type="term" value="P:DNA recombination"/>
    <property type="evidence" value="ECO:0007669"/>
    <property type="project" value="UniProtKB-UniRule"/>
</dbReference>
<evidence type="ECO:0000256" key="3">
    <source>
        <dbReference type="ARBA" id="ARBA00022722"/>
    </source>
</evidence>
<name>A0A7C5R7M8_9PROT</name>
<dbReference type="Gene3D" id="3.30.420.10">
    <property type="entry name" value="Ribonuclease H-like superfamily/Ribonuclease H"/>
    <property type="match status" value="1"/>
</dbReference>
<evidence type="ECO:0000256" key="8">
    <source>
        <dbReference type="ARBA" id="ARBA00022842"/>
    </source>
</evidence>
<dbReference type="PROSITE" id="PS01321">
    <property type="entry name" value="RUVC"/>
    <property type="match status" value="1"/>
</dbReference>
<evidence type="ECO:0000256" key="6">
    <source>
        <dbReference type="ARBA" id="ARBA00022763"/>
    </source>
</evidence>
<evidence type="ECO:0000256" key="2">
    <source>
        <dbReference type="ARBA" id="ARBA00022490"/>
    </source>
</evidence>
<dbReference type="InterPro" id="IPR036397">
    <property type="entry name" value="RNaseH_sf"/>
</dbReference>
<dbReference type="GO" id="GO:0009432">
    <property type="term" value="P:SOS response"/>
    <property type="evidence" value="ECO:0007669"/>
    <property type="project" value="UniProtKB-ARBA"/>
</dbReference>
<evidence type="ECO:0000256" key="7">
    <source>
        <dbReference type="ARBA" id="ARBA00022801"/>
    </source>
</evidence>
<keyword evidence="10 13" id="KW-0233">DNA recombination</keyword>
<comment type="function">
    <text evidence="13">The RuvA-RuvB-RuvC complex processes Holliday junction (HJ) DNA during genetic recombination and DNA repair. Endonuclease that resolves HJ intermediates. Cleaves cruciform DNA by making single-stranded nicks across the HJ at symmetrical positions within the homologous arms, yielding a 5'-phosphate and a 3'-hydroxyl group; requires a central core of homology in the junction. The consensus cleavage sequence is 5'-(A/T)TT(C/G)-3'. Cleavage occurs on the 3'-side of the TT dinucleotide at the point of strand exchange. HJ branch migration catalyzed by RuvA-RuvB allows RuvC to scan DNA until it finds its consensus sequence, where it cleaves and resolves the cruciform DNA.</text>
</comment>
<dbReference type="GO" id="GO:0048476">
    <property type="term" value="C:Holliday junction resolvase complex"/>
    <property type="evidence" value="ECO:0007669"/>
    <property type="project" value="UniProtKB-UniRule"/>
</dbReference>
<sequence>MSNRIRILGIDPSLVKCGWGVVEAQGVKIRHIAHGVIKPAVNQDMALRLKALAHDLEDIIKIHAPDEAAVEEVFLNANPSSTMKLGYARAICLLAPARAGLYVGEYSAKKVKKSVVGTGQADKVQVAAMMNVLLPGLGLKAGDAADALAVAICHAHRASAAGNLNRMLVS</sequence>
<evidence type="ECO:0000256" key="11">
    <source>
        <dbReference type="ARBA" id="ARBA00023204"/>
    </source>
</evidence>
<dbReference type="InterPro" id="IPR012337">
    <property type="entry name" value="RNaseH-like_sf"/>
</dbReference>
<keyword evidence="9 13" id="KW-0238">DNA-binding</keyword>
<dbReference type="GO" id="GO:0005737">
    <property type="term" value="C:cytoplasm"/>
    <property type="evidence" value="ECO:0007669"/>
    <property type="project" value="UniProtKB-SubCell"/>
</dbReference>
<evidence type="ECO:0000256" key="13">
    <source>
        <dbReference type="HAMAP-Rule" id="MF_00034"/>
    </source>
</evidence>
<dbReference type="GO" id="GO:0006281">
    <property type="term" value="P:DNA repair"/>
    <property type="evidence" value="ECO:0007669"/>
    <property type="project" value="UniProtKB-UniRule"/>
</dbReference>
<evidence type="ECO:0000256" key="1">
    <source>
        <dbReference type="ARBA" id="ARBA00009518"/>
    </source>
</evidence>
<evidence type="ECO:0000256" key="14">
    <source>
        <dbReference type="NCBIfam" id="TIGR00228"/>
    </source>
</evidence>